<dbReference type="Pfam" id="PF02297">
    <property type="entry name" value="COX6B"/>
    <property type="match status" value="1"/>
</dbReference>
<evidence type="ECO:0000256" key="3">
    <source>
        <dbReference type="ARBA" id="ARBA00023157"/>
    </source>
</evidence>
<dbReference type="SUPFAM" id="SSF47694">
    <property type="entry name" value="Cytochrome c oxidase subunit h"/>
    <property type="match status" value="1"/>
</dbReference>
<evidence type="ECO:0000313" key="4">
    <source>
        <dbReference type="EMBL" id="CAJ0950607.1"/>
    </source>
</evidence>
<accession>A0ABN9LXU8</accession>
<dbReference type="Proteomes" id="UP001176940">
    <property type="component" value="Unassembled WGS sequence"/>
</dbReference>
<dbReference type="InterPro" id="IPR042289">
    <property type="entry name" value="COA6"/>
</dbReference>
<dbReference type="InterPro" id="IPR036549">
    <property type="entry name" value="CX6/COA6-like_sf"/>
</dbReference>
<dbReference type="EMBL" id="CAUEEQ010031971">
    <property type="protein sequence ID" value="CAJ0950607.1"/>
    <property type="molecule type" value="Genomic_DNA"/>
</dbReference>
<dbReference type="Gene3D" id="1.10.10.140">
    <property type="entry name" value="Cytochrome c oxidase, subunit VIb"/>
    <property type="match status" value="1"/>
</dbReference>
<gene>
    <name evidence="4" type="ORF">RIMI_LOCUS13092495</name>
</gene>
<comment type="caution">
    <text evidence="4">The sequence shown here is derived from an EMBL/GenBank/DDBJ whole genome shotgun (WGS) entry which is preliminary data.</text>
</comment>
<keyword evidence="3" id="KW-1015">Disulfide bond</keyword>
<dbReference type="InterPro" id="IPR048280">
    <property type="entry name" value="COX6B-like"/>
</dbReference>
<evidence type="ECO:0000256" key="2">
    <source>
        <dbReference type="ARBA" id="ARBA00023128"/>
    </source>
</evidence>
<name>A0ABN9LXU8_9NEOB</name>
<evidence type="ECO:0000313" key="5">
    <source>
        <dbReference type="Proteomes" id="UP001176940"/>
    </source>
</evidence>
<evidence type="ECO:0000256" key="1">
    <source>
        <dbReference type="ARBA" id="ARBA00004173"/>
    </source>
</evidence>
<evidence type="ECO:0008006" key="6">
    <source>
        <dbReference type="Google" id="ProtNLM"/>
    </source>
</evidence>
<dbReference type="PANTHER" id="PTHR46690:SF1">
    <property type="entry name" value="CYTOCHROME C OXIDASE ASSEMBLY FACTOR 6 HOMOLOG"/>
    <property type="match status" value="1"/>
</dbReference>
<keyword evidence="2" id="KW-0496">Mitochondrion</keyword>
<dbReference type="PROSITE" id="PS51808">
    <property type="entry name" value="CHCH"/>
    <property type="match status" value="1"/>
</dbReference>
<dbReference type="PANTHER" id="PTHR46690">
    <property type="entry name" value="CYTOCHROME C OXIDASE ASSEMBLY FACTOR 6 HOMOLOG"/>
    <property type="match status" value="1"/>
</dbReference>
<sequence>MTAPSAQERKACWDARDKYWECLQDNKEDAGQCQQFRQGFEGLCPRQWIKYFDKRRDYLKFKEQLERKGFEPAPSPENT</sequence>
<keyword evidence="5" id="KW-1185">Reference proteome</keyword>
<proteinExistence type="predicted"/>
<protein>
    <recommendedName>
        <fullName evidence="6">Cytochrome c oxidase assembly factor 6 homolog</fullName>
    </recommendedName>
</protein>
<reference evidence="4" key="1">
    <citation type="submission" date="2023-07" db="EMBL/GenBank/DDBJ databases">
        <authorList>
            <person name="Stuckert A."/>
        </authorList>
    </citation>
    <scope>NUCLEOTIDE SEQUENCE</scope>
</reference>
<comment type="subcellular location">
    <subcellularLocation>
        <location evidence="1">Mitochondrion</location>
    </subcellularLocation>
</comment>
<organism evidence="4 5">
    <name type="scientific">Ranitomeya imitator</name>
    <name type="common">mimic poison frog</name>
    <dbReference type="NCBI Taxonomy" id="111125"/>
    <lineage>
        <taxon>Eukaryota</taxon>
        <taxon>Metazoa</taxon>
        <taxon>Chordata</taxon>
        <taxon>Craniata</taxon>
        <taxon>Vertebrata</taxon>
        <taxon>Euteleostomi</taxon>
        <taxon>Amphibia</taxon>
        <taxon>Batrachia</taxon>
        <taxon>Anura</taxon>
        <taxon>Neobatrachia</taxon>
        <taxon>Hyloidea</taxon>
        <taxon>Dendrobatidae</taxon>
        <taxon>Dendrobatinae</taxon>
        <taxon>Ranitomeya</taxon>
    </lineage>
</organism>